<reference evidence="1 2" key="1">
    <citation type="submission" date="2018-01" db="EMBL/GenBank/DDBJ databases">
        <title>Whole genome sequencing of Histamine producing bacteria.</title>
        <authorList>
            <person name="Butler K."/>
        </authorList>
    </citation>
    <scope>NUCLEOTIDE SEQUENCE [LARGE SCALE GENOMIC DNA]</scope>
    <source>
        <strain evidence="1 2">NCIMB 13481</strain>
    </source>
</reference>
<dbReference type="AlphaFoldDB" id="A0A2T3M8G8"/>
<dbReference type="SMART" id="SM01101">
    <property type="entry name" value="CRISPR_assoc"/>
    <property type="match status" value="1"/>
</dbReference>
<organism evidence="1 2">
    <name type="scientific">Photobacterium iliopiscarium</name>
    <dbReference type="NCBI Taxonomy" id="56192"/>
    <lineage>
        <taxon>Bacteria</taxon>
        <taxon>Pseudomonadati</taxon>
        <taxon>Pseudomonadota</taxon>
        <taxon>Gammaproteobacteria</taxon>
        <taxon>Vibrionales</taxon>
        <taxon>Vibrionaceae</taxon>
        <taxon>Photobacterium</taxon>
    </lineage>
</organism>
<accession>A0A2T3M8G8</accession>
<evidence type="ECO:0000313" key="2">
    <source>
        <dbReference type="Proteomes" id="UP000241954"/>
    </source>
</evidence>
<dbReference type="InterPro" id="IPR010179">
    <property type="entry name" value="CRISPR-assoc_prot_Cse3"/>
</dbReference>
<dbReference type="EMBL" id="PYLW01000038">
    <property type="protein sequence ID" value="PSV88692.1"/>
    <property type="molecule type" value="Genomic_DNA"/>
</dbReference>
<dbReference type="SUPFAM" id="SSF117987">
    <property type="entry name" value="CRISPR-associated protein"/>
    <property type="match status" value="2"/>
</dbReference>
<comment type="caution">
    <text evidence="1">The sequence shown here is derived from an EMBL/GenBank/DDBJ whole genome shotgun (WGS) entry which is preliminary data.</text>
</comment>
<dbReference type="Proteomes" id="UP000241954">
    <property type="component" value="Unassembled WGS sequence"/>
</dbReference>
<proteinExistence type="predicted"/>
<dbReference type="Gene3D" id="3.30.70.1210">
    <property type="entry name" value="Crispr-associated protein, domain 2"/>
    <property type="match status" value="1"/>
</dbReference>
<dbReference type="Pfam" id="PF08798">
    <property type="entry name" value="CRISPR_assoc"/>
    <property type="match status" value="1"/>
</dbReference>
<name>A0A2T3M8G8_9GAMM</name>
<dbReference type="NCBIfam" id="TIGR01907">
    <property type="entry name" value="casE_Cse3"/>
    <property type="match status" value="1"/>
</dbReference>
<dbReference type="RefSeq" id="WP_107238118.1">
    <property type="nucleotide sequence ID" value="NZ_PYLW01000038.1"/>
</dbReference>
<evidence type="ECO:0000313" key="1">
    <source>
        <dbReference type="EMBL" id="PSV88692.1"/>
    </source>
</evidence>
<dbReference type="CDD" id="cd09727">
    <property type="entry name" value="Cas6_I-E"/>
    <property type="match status" value="1"/>
</dbReference>
<gene>
    <name evidence="1" type="primary">cas6e</name>
    <name evidence="1" type="ORF">C9I88_19585</name>
</gene>
<protein>
    <submittedName>
        <fullName evidence="1">Type I-E CRISPR-associated protein Cas6/Cse3/CasE</fullName>
    </submittedName>
</protein>
<sequence length="220" mass="25518">MYLSKIMLAPSATLAETLLMLQRNDAYAAHQLLWQLFHQQSERQFVYRQELMPNGLPVFWVLSRVAPDETNAQWQIQTKPFTPQLKIGQRLAFKLRANPTVWNNTTKKRHDVMMHAKYQAKQKGIDAEMLPHYMQQAAQQWLCDPKRLDQWGISLDVVPDIEAYTQHQSDKKTKQRIQFSSVDYQGVLTVQNPDQFLAQYQQGFGRAKALGCGLMLIRGI</sequence>
<dbReference type="Gene3D" id="3.30.70.1200">
    <property type="entry name" value="Crispr-associated protein, domain 1"/>
    <property type="match status" value="1"/>
</dbReference>